<comment type="similarity">
    <text evidence="1">Belongs to the RUS1 family.</text>
</comment>
<evidence type="ECO:0000313" key="6">
    <source>
        <dbReference type="EMBL" id="KAG2495233.1"/>
    </source>
</evidence>
<accession>A0A835Y5S6</accession>
<evidence type="ECO:0000256" key="1">
    <source>
        <dbReference type="ARBA" id="ARBA00007558"/>
    </source>
</evidence>
<name>A0A835Y5S6_9CHLO</name>
<dbReference type="PANTHER" id="PTHR12770">
    <property type="entry name" value="RUS1 FAMILY PROTEIN C16ORF58"/>
    <property type="match status" value="1"/>
</dbReference>
<dbReference type="PANTHER" id="PTHR12770:SF22">
    <property type="entry name" value="PROTEIN ROOT UVB SENSITIVE 1, CHLOROPLASTIC"/>
    <property type="match status" value="1"/>
</dbReference>
<dbReference type="InterPro" id="IPR054549">
    <property type="entry name" value="UVB_sens_RUS_dom"/>
</dbReference>
<dbReference type="Pfam" id="PF04884">
    <property type="entry name" value="UVB_sens_prot"/>
    <property type="match status" value="1"/>
</dbReference>
<feature type="region of interest" description="Disordered" evidence="2">
    <location>
        <begin position="18"/>
        <end position="109"/>
    </location>
</feature>
<keyword evidence="3" id="KW-1133">Transmembrane helix</keyword>
<organism evidence="6 7">
    <name type="scientific">Edaphochlamys debaryana</name>
    <dbReference type="NCBI Taxonomy" id="47281"/>
    <lineage>
        <taxon>Eukaryota</taxon>
        <taxon>Viridiplantae</taxon>
        <taxon>Chlorophyta</taxon>
        <taxon>core chlorophytes</taxon>
        <taxon>Chlorophyceae</taxon>
        <taxon>CS clade</taxon>
        <taxon>Chlamydomonadales</taxon>
        <taxon>Chlamydomonadales incertae sedis</taxon>
        <taxon>Edaphochlamys</taxon>
    </lineage>
</organism>
<gene>
    <name evidence="6" type="ORF">HYH03_006507</name>
</gene>
<dbReference type="OrthoDB" id="364779at2759"/>
<comment type="caution">
    <text evidence="6">The sequence shown here is derived from an EMBL/GenBank/DDBJ whole genome shotgun (WGS) entry which is preliminary data.</text>
</comment>
<feature type="transmembrane region" description="Helical" evidence="3">
    <location>
        <begin position="391"/>
        <end position="410"/>
    </location>
</feature>
<feature type="region of interest" description="Disordered" evidence="2">
    <location>
        <begin position="479"/>
        <end position="568"/>
    </location>
</feature>
<feature type="transmembrane region" description="Helical" evidence="3">
    <location>
        <begin position="289"/>
        <end position="310"/>
    </location>
</feature>
<feature type="compositionally biased region" description="Acidic residues" evidence="2">
    <location>
        <begin position="479"/>
        <end position="489"/>
    </location>
</feature>
<proteinExistence type="inferred from homology"/>
<protein>
    <submittedName>
        <fullName evidence="6">Uncharacterized protein</fullName>
    </submittedName>
</protein>
<feature type="domain" description="Root UVB sensitive protein C-terminal" evidence="5">
    <location>
        <begin position="619"/>
        <end position="746"/>
    </location>
</feature>
<keyword evidence="3" id="KW-0472">Membrane</keyword>
<feature type="compositionally biased region" description="Low complexity" evidence="2">
    <location>
        <begin position="69"/>
        <end position="91"/>
    </location>
</feature>
<feature type="domain" description="Protein root UVB sensitive/RUS" evidence="4">
    <location>
        <begin position="194"/>
        <end position="426"/>
    </location>
</feature>
<sequence>MPTPFGCSVLAHSHPGAIKRVSGTHGSASSARAHGPPPYGTSAASPSQAYDNRPYAGTPYRPRVPYTTSSAAASPASASGPAAAPSASAAPHQALGGGGGGPHAYHELKDASPFSGRIAQNDGSHAVHLLVSGSSAKDYSLRMVRCHAGDELIFPPGPHPWGPGGQHAPCVPVPAGSGGLPRKEDTFGSFLFRRLRDTVTATFLPAGYPTTTGDNYVKFMAWQGLNNVAMTANSVLASTFMLYAVGLGAGSIPTAGALNWVLKDGMGQLGTLMFGKTIAHNFDVHSKTWFFLSAVLLQAATALEMLTVAAPGHFLLMGSAANTLKGLAWMAAGSTRSVFHLSFARDNNIADVTAKGTSQYILASLVGTAAGAAMCALVGQSSAIAATCYSLLAAVTLVSAYMAVQVIPLATLNATRLQLLVDAFLSSISPADRAAAARAEAAAAAAAGQGPGEHDFDLGYSFDHKWYDEHGQYDAYDDEYDESDADEDPDVRSPYDSRSPYDIRSPYEMRPTVTTGGAGSASDRTGGPGSLPSPPGPGSGGGLPSGPSKGPRFRGGPRGPRRKYNKKTADRCYLKPAVHDYDALYDDTLEPNIPTPLALAPLDPPLPGLSRATGERLTPHIHVGSRLEHVVEGNANLLVMLLTTYKYAHFMVLPTPDAGLHVVLHEKADPRDMVQAYLQACILRRRMRSGPRLPDPSEQTAELRLELQESLVAAERLTTIFMSSLEAHGWTVAKVVVEARRRRAKW</sequence>
<evidence type="ECO:0000256" key="3">
    <source>
        <dbReference type="SAM" id="Phobius"/>
    </source>
</evidence>
<evidence type="ECO:0000256" key="2">
    <source>
        <dbReference type="SAM" id="MobiDB-lite"/>
    </source>
</evidence>
<dbReference type="InterPro" id="IPR006968">
    <property type="entry name" value="RUS_fam"/>
</dbReference>
<evidence type="ECO:0000259" key="4">
    <source>
        <dbReference type="Pfam" id="PF04884"/>
    </source>
</evidence>
<keyword evidence="3" id="KW-0812">Transmembrane</keyword>
<dbReference type="AlphaFoldDB" id="A0A835Y5S6"/>
<keyword evidence="7" id="KW-1185">Reference proteome</keyword>
<dbReference type="Proteomes" id="UP000612055">
    <property type="component" value="Unassembled WGS sequence"/>
</dbReference>
<feature type="compositionally biased region" description="Basic and acidic residues" evidence="2">
    <location>
        <begin position="490"/>
        <end position="507"/>
    </location>
</feature>
<reference evidence="6" key="1">
    <citation type="journal article" date="2020" name="bioRxiv">
        <title>Comparative genomics of Chlamydomonas.</title>
        <authorList>
            <person name="Craig R.J."/>
            <person name="Hasan A.R."/>
            <person name="Ness R.W."/>
            <person name="Keightley P.D."/>
        </authorList>
    </citation>
    <scope>NUCLEOTIDE SEQUENCE</scope>
    <source>
        <strain evidence="6">CCAP 11/70</strain>
    </source>
</reference>
<dbReference type="EMBL" id="JAEHOE010000025">
    <property type="protein sequence ID" value="KAG2495233.1"/>
    <property type="molecule type" value="Genomic_DNA"/>
</dbReference>
<dbReference type="Pfam" id="PF24160">
    <property type="entry name" value="UVB_sens_C"/>
    <property type="match status" value="1"/>
</dbReference>
<feature type="transmembrane region" description="Helical" evidence="3">
    <location>
        <begin position="240"/>
        <end position="262"/>
    </location>
</feature>
<dbReference type="InterPro" id="IPR055412">
    <property type="entry name" value="UVB_sens_C"/>
</dbReference>
<feature type="transmembrane region" description="Helical" evidence="3">
    <location>
        <begin position="360"/>
        <end position="379"/>
    </location>
</feature>
<evidence type="ECO:0000259" key="5">
    <source>
        <dbReference type="Pfam" id="PF24160"/>
    </source>
</evidence>
<evidence type="ECO:0000313" key="7">
    <source>
        <dbReference type="Proteomes" id="UP000612055"/>
    </source>
</evidence>